<dbReference type="SUPFAM" id="SSF47769">
    <property type="entry name" value="SAM/Pointed domain"/>
    <property type="match status" value="1"/>
</dbReference>
<organism evidence="3 4">
    <name type="scientific">Varroa destructor</name>
    <name type="common">Honeybee mite</name>
    <dbReference type="NCBI Taxonomy" id="109461"/>
    <lineage>
        <taxon>Eukaryota</taxon>
        <taxon>Metazoa</taxon>
        <taxon>Ecdysozoa</taxon>
        <taxon>Arthropoda</taxon>
        <taxon>Chelicerata</taxon>
        <taxon>Arachnida</taxon>
        <taxon>Acari</taxon>
        <taxon>Parasitiformes</taxon>
        <taxon>Mesostigmata</taxon>
        <taxon>Gamasina</taxon>
        <taxon>Dermanyssoidea</taxon>
        <taxon>Varroidae</taxon>
        <taxon>Varroa</taxon>
    </lineage>
</organism>
<dbReference type="GO" id="GO:0003682">
    <property type="term" value="F:chromatin binding"/>
    <property type="evidence" value="ECO:0007669"/>
    <property type="project" value="TreeGrafter"/>
</dbReference>
<dbReference type="KEGG" id="vde:111252450"/>
<dbReference type="PANTHER" id="PTHR12247:SF138">
    <property type="entry name" value="POLYHOMEOTIC DISTAL, ISOFORM A-RELATED"/>
    <property type="match status" value="1"/>
</dbReference>
<dbReference type="AlphaFoldDB" id="A0A7M7KFR4"/>
<dbReference type="InParanoid" id="A0A7M7KFR4"/>
<reference evidence="3" key="1">
    <citation type="submission" date="2021-01" db="UniProtKB">
        <authorList>
            <consortium name="EnsemblMetazoa"/>
        </authorList>
    </citation>
    <scope>IDENTIFICATION</scope>
</reference>
<feature type="compositionally biased region" description="Low complexity" evidence="1">
    <location>
        <begin position="384"/>
        <end position="402"/>
    </location>
</feature>
<feature type="region of interest" description="Disordered" evidence="1">
    <location>
        <begin position="85"/>
        <end position="163"/>
    </location>
</feature>
<dbReference type="SMART" id="SM00454">
    <property type="entry name" value="SAM"/>
    <property type="match status" value="1"/>
</dbReference>
<name>A0A7M7KFR4_VARDE</name>
<feature type="compositionally biased region" description="Pro residues" evidence="1">
    <location>
        <begin position="97"/>
        <end position="106"/>
    </location>
</feature>
<dbReference type="PANTHER" id="PTHR12247">
    <property type="entry name" value="POLYCOMB GROUP PROTEIN"/>
    <property type="match status" value="1"/>
</dbReference>
<dbReference type="GeneID" id="111252450"/>
<feature type="region of interest" description="Disordered" evidence="1">
    <location>
        <begin position="194"/>
        <end position="246"/>
    </location>
</feature>
<dbReference type="Gene3D" id="1.10.150.50">
    <property type="entry name" value="Transcription Factor, Ets-1"/>
    <property type="match status" value="1"/>
</dbReference>
<dbReference type="RefSeq" id="XP_022666098.1">
    <property type="nucleotide sequence ID" value="XM_022810363.1"/>
</dbReference>
<dbReference type="GO" id="GO:0035102">
    <property type="term" value="C:PRC1 complex"/>
    <property type="evidence" value="ECO:0007669"/>
    <property type="project" value="TreeGrafter"/>
</dbReference>
<evidence type="ECO:0000313" key="4">
    <source>
        <dbReference type="Proteomes" id="UP000594260"/>
    </source>
</evidence>
<dbReference type="PROSITE" id="PS50105">
    <property type="entry name" value="SAM_DOMAIN"/>
    <property type="match status" value="1"/>
</dbReference>
<sequence>MPPGFSAGIGFMLGLQQGPLGGPLGPLGQMGHLSPVATSPGTTPSAPTAFNPAQLKHMEMVMSSNSSRDYSKYLRSLAAKYNSNNPLNESFNSSSPFSPPTPPVRPPTLRSPDSPVGGGRPLTGAHLSPRAGSEGQRSSPHSHVPPQAPHSPHSSQRSPAAGFNLADFSSSQTLLNLVRTHAQSSQLETYLKGAVKRPASSTQEGDPLDLSLSGPPVKRSRSPVSPASPSSSPPSPQAKDTSPLMGLSMGVGLLANRPRSRSPRCSSACANEEHQSLVVSRWTVDEVVSFVQAIDACAPYAEKFREQLIDGSILSALTEDHLTAHMGMRLGPALKLRQSLTKKMGHCSVCLHCLHCHGPSPAAQLGLPTTPHPPGALAAHHHATSSPAHSAGSPSPRSSPLAVGSLDALAGQPTPASSSPSPPPSHPSPSSTPTDNTNASN</sequence>
<accession>A0A7M7KFR4</accession>
<dbReference type="InterPro" id="IPR050548">
    <property type="entry name" value="PcG_chromatin_remod_factors"/>
</dbReference>
<dbReference type="InterPro" id="IPR001660">
    <property type="entry name" value="SAM"/>
</dbReference>
<keyword evidence="4" id="KW-1185">Reference proteome</keyword>
<dbReference type="OrthoDB" id="6433810at2759"/>
<feature type="compositionally biased region" description="Low complexity" evidence="1">
    <location>
        <begin position="138"/>
        <end position="161"/>
    </location>
</feature>
<evidence type="ECO:0000313" key="3">
    <source>
        <dbReference type="EnsemblMetazoa" id="XP_022666098"/>
    </source>
</evidence>
<evidence type="ECO:0000256" key="1">
    <source>
        <dbReference type="SAM" id="MobiDB-lite"/>
    </source>
</evidence>
<dbReference type="Pfam" id="PF00536">
    <property type="entry name" value="SAM_1"/>
    <property type="match status" value="1"/>
</dbReference>
<feature type="domain" description="SAM" evidence="2">
    <location>
        <begin position="282"/>
        <end position="328"/>
    </location>
</feature>
<dbReference type="EnsemblMetazoa" id="XM_022810363">
    <property type="protein sequence ID" value="XP_022666098"/>
    <property type="gene ID" value="LOC111252450"/>
</dbReference>
<evidence type="ECO:0000259" key="2">
    <source>
        <dbReference type="PROSITE" id="PS50105"/>
    </source>
</evidence>
<feature type="region of interest" description="Disordered" evidence="1">
    <location>
        <begin position="365"/>
        <end position="441"/>
    </location>
</feature>
<dbReference type="InterPro" id="IPR013761">
    <property type="entry name" value="SAM/pointed_sf"/>
</dbReference>
<dbReference type="GO" id="GO:0045892">
    <property type="term" value="P:negative regulation of DNA-templated transcription"/>
    <property type="evidence" value="ECO:0007669"/>
    <property type="project" value="TreeGrafter"/>
</dbReference>
<feature type="compositionally biased region" description="Low complexity" evidence="1">
    <location>
        <begin position="85"/>
        <end position="96"/>
    </location>
</feature>
<dbReference type="Proteomes" id="UP000594260">
    <property type="component" value="Unplaced"/>
</dbReference>
<proteinExistence type="predicted"/>
<dbReference type="OMA" id="SPVVWPS"/>
<protein>
    <recommendedName>
        <fullName evidence="2">SAM domain-containing protein</fullName>
    </recommendedName>
</protein>
<dbReference type="GO" id="GO:0042393">
    <property type="term" value="F:histone binding"/>
    <property type="evidence" value="ECO:0007669"/>
    <property type="project" value="TreeGrafter"/>
</dbReference>